<keyword evidence="1" id="KW-0732">Signal</keyword>
<dbReference type="InterPro" id="IPR013216">
    <property type="entry name" value="Methyltransf_11"/>
</dbReference>
<dbReference type="PROSITE" id="PS51257">
    <property type="entry name" value="PROKAR_LIPOPROTEIN"/>
    <property type="match status" value="1"/>
</dbReference>
<evidence type="ECO:0000259" key="2">
    <source>
        <dbReference type="Pfam" id="PF08241"/>
    </source>
</evidence>
<dbReference type="Proteomes" id="UP000198339">
    <property type="component" value="Unassembled WGS sequence"/>
</dbReference>
<dbReference type="Pfam" id="PF08241">
    <property type="entry name" value="Methyltransf_11"/>
    <property type="match status" value="1"/>
</dbReference>
<reference evidence="3 4" key="1">
    <citation type="submission" date="2017-06" db="EMBL/GenBank/DDBJ databases">
        <authorList>
            <person name="Kim H.J."/>
            <person name="Triplett B.A."/>
        </authorList>
    </citation>
    <scope>NUCLEOTIDE SEQUENCE [LARGE SCALE GENOMIC DNA]</scope>
    <source>
        <strain evidence="3 4">DS15</strain>
    </source>
</reference>
<dbReference type="EMBL" id="FZPA01000004">
    <property type="protein sequence ID" value="SNS70717.1"/>
    <property type="molecule type" value="Genomic_DNA"/>
</dbReference>
<feature type="domain" description="Methyltransferase type 11" evidence="2">
    <location>
        <begin position="138"/>
        <end position="181"/>
    </location>
</feature>
<evidence type="ECO:0000256" key="1">
    <source>
        <dbReference type="SAM" id="SignalP"/>
    </source>
</evidence>
<dbReference type="GO" id="GO:0008757">
    <property type="term" value="F:S-adenosylmethionine-dependent methyltransferase activity"/>
    <property type="evidence" value="ECO:0007669"/>
    <property type="project" value="InterPro"/>
</dbReference>
<dbReference type="PIRSF" id="PIRSF031679">
    <property type="entry name" value="Mtase_Alr7345_prd"/>
    <property type="match status" value="1"/>
</dbReference>
<proteinExistence type="predicted"/>
<dbReference type="Gene3D" id="3.40.50.150">
    <property type="entry name" value="Vaccinia Virus protein VP39"/>
    <property type="match status" value="1"/>
</dbReference>
<gene>
    <name evidence="3" type="ORF">SAMN06295955_10435</name>
</gene>
<evidence type="ECO:0000313" key="4">
    <source>
        <dbReference type="Proteomes" id="UP000198339"/>
    </source>
</evidence>
<dbReference type="RefSeq" id="WP_089215532.1">
    <property type="nucleotide sequence ID" value="NZ_FZPA01000004.1"/>
</dbReference>
<dbReference type="InterPro" id="IPR016980">
    <property type="entry name" value="S-AdoMet-dep_MeTrfase_Alr7345"/>
</dbReference>
<keyword evidence="3" id="KW-0489">Methyltransferase</keyword>
<dbReference type="InterPro" id="IPR029063">
    <property type="entry name" value="SAM-dependent_MTases_sf"/>
</dbReference>
<sequence>MRAYPLVASAALIALSAACSASPDKANAGESAAAADPIASAVAAPSRTPANTARDTYRHPAETLAFFGVKPGDTVVELWPGGGWYTEILAPLSRAGGGTLYAAAPEGRLKTIEAWQAGKPDVYGAVKLAEFPNKGGAKVPDGSADVVLTFRNVHNWRFAGTDNTAEAFRQIYAMLKPGGTLGVVDHRLPEDMDSALEEKSGYMKRSSIVGFAEAAGFKLAGESDVNANPRDTHDYEKGVWTLPPTLTNKDVDKAKYQAIGESDRMTLKFVKPAS</sequence>
<dbReference type="AlphaFoldDB" id="A0A239GNH9"/>
<keyword evidence="3" id="KW-0808">Transferase</keyword>
<dbReference type="OrthoDB" id="9801692at2"/>
<protein>
    <submittedName>
        <fullName evidence="3">Predicted methyltransferase</fullName>
    </submittedName>
</protein>
<name>A0A239GNH9_9SPHN</name>
<accession>A0A239GNH9</accession>
<evidence type="ECO:0000313" key="3">
    <source>
        <dbReference type="EMBL" id="SNS70717.1"/>
    </source>
</evidence>
<organism evidence="3 4">
    <name type="scientific">Sphingopyxis indica</name>
    <dbReference type="NCBI Taxonomy" id="436663"/>
    <lineage>
        <taxon>Bacteria</taxon>
        <taxon>Pseudomonadati</taxon>
        <taxon>Pseudomonadota</taxon>
        <taxon>Alphaproteobacteria</taxon>
        <taxon>Sphingomonadales</taxon>
        <taxon>Sphingomonadaceae</taxon>
        <taxon>Sphingopyxis</taxon>
    </lineage>
</organism>
<feature type="signal peptide" evidence="1">
    <location>
        <begin position="1"/>
        <end position="21"/>
    </location>
</feature>
<feature type="chain" id="PRO_5013235266" evidence="1">
    <location>
        <begin position="22"/>
        <end position="274"/>
    </location>
</feature>
<keyword evidence="4" id="KW-1185">Reference proteome</keyword>
<dbReference type="GO" id="GO:0032259">
    <property type="term" value="P:methylation"/>
    <property type="evidence" value="ECO:0007669"/>
    <property type="project" value="UniProtKB-KW"/>
</dbReference>
<dbReference type="SUPFAM" id="SSF53335">
    <property type="entry name" value="S-adenosyl-L-methionine-dependent methyltransferases"/>
    <property type="match status" value="1"/>
</dbReference>